<dbReference type="SUPFAM" id="SSF47781">
    <property type="entry name" value="RuvA domain 2-like"/>
    <property type="match status" value="1"/>
</dbReference>
<evidence type="ECO:0000256" key="1">
    <source>
        <dbReference type="SAM" id="SignalP"/>
    </source>
</evidence>
<dbReference type="EMBL" id="JADEYS010000003">
    <property type="protein sequence ID" value="MBE9396529.1"/>
    <property type="molecule type" value="Genomic_DNA"/>
</dbReference>
<dbReference type="InterPro" id="IPR010994">
    <property type="entry name" value="RuvA_2-like"/>
</dbReference>
<dbReference type="InterPro" id="IPR051675">
    <property type="entry name" value="Endo/Exo/Phosphatase_dom_1"/>
</dbReference>
<dbReference type="Gene3D" id="1.10.150.280">
    <property type="entry name" value="AF1531-like domain"/>
    <property type="match status" value="1"/>
</dbReference>
<evidence type="ECO:0000313" key="2">
    <source>
        <dbReference type="EMBL" id="MBE9396529.1"/>
    </source>
</evidence>
<dbReference type="Pfam" id="PF12836">
    <property type="entry name" value="HHH_3"/>
    <property type="match status" value="1"/>
</dbReference>
<keyword evidence="1" id="KW-0732">Signal</keyword>
<dbReference type="AlphaFoldDB" id="A0A8J7FBT8"/>
<organism evidence="2 3">
    <name type="scientific">Pontibacterium sinense</name>
    <dbReference type="NCBI Taxonomy" id="2781979"/>
    <lineage>
        <taxon>Bacteria</taxon>
        <taxon>Pseudomonadati</taxon>
        <taxon>Pseudomonadota</taxon>
        <taxon>Gammaproteobacteria</taxon>
        <taxon>Oceanospirillales</taxon>
        <taxon>Oceanospirillaceae</taxon>
        <taxon>Pontibacterium</taxon>
    </lineage>
</organism>
<dbReference type="Proteomes" id="UP000640333">
    <property type="component" value="Unassembled WGS sequence"/>
</dbReference>
<keyword evidence="3" id="KW-1185">Reference proteome</keyword>
<dbReference type="NCBIfam" id="TIGR00426">
    <property type="entry name" value="competence protein ComEA helix-hairpin-helix repeat region"/>
    <property type="match status" value="1"/>
</dbReference>
<reference evidence="2" key="1">
    <citation type="submission" date="2020-10" db="EMBL/GenBank/DDBJ databases">
        <title>Bacterium isolated from coastal waters sediment.</title>
        <authorList>
            <person name="Chen R.-J."/>
            <person name="Lu D.-C."/>
            <person name="Zhu K.-L."/>
            <person name="Du Z.-J."/>
        </authorList>
    </citation>
    <scope>NUCLEOTIDE SEQUENCE</scope>
    <source>
        <strain evidence="2">N1Y112</strain>
    </source>
</reference>
<feature type="signal peptide" evidence="1">
    <location>
        <begin position="1"/>
        <end position="24"/>
    </location>
</feature>
<accession>A0A8J7FBT8</accession>
<gene>
    <name evidence="2" type="ORF">IOQ59_04555</name>
</gene>
<protein>
    <submittedName>
        <fullName evidence="2">Helix-hairpin-helix domain-containing protein</fullName>
    </submittedName>
</protein>
<comment type="caution">
    <text evidence="2">The sequence shown here is derived from an EMBL/GenBank/DDBJ whole genome shotgun (WGS) entry which is preliminary data.</text>
</comment>
<name>A0A8J7FBT8_9GAMM</name>
<dbReference type="GO" id="GO:0015628">
    <property type="term" value="P:protein secretion by the type II secretion system"/>
    <property type="evidence" value="ECO:0007669"/>
    <property type="project" value="TreeGrafter"/>
</dbReference>
<proteinExistence type="predicted"/>
<dbReference type="PANTHER" id="PTHR21180:SF32">
    <property type="entry name" value="ENDONUCLEASE_EXONUCLEASE_PHOSPHATASE FAMILY DOMAIN-CONTAINING PROTEIN 1"/>
    <property type="match status" value="1"/>
</dbReference>
<dbReference type="PANTHER" id="PTHR21180">
    <property type="entry name" value="ENDONUCLEASE/EXONUCLEASE/PHOSPHATASE FAMILY DOMAIN-CONTAINING PROTEIN 1"/>
    <property type="match status" value="1"/>
</dbReference>
<dbReference type="GO" id="GO:0015627">
    <property type="term" value="C:type II protein secretion system complex"/>
    <property type="evidence" value="ECO:0007669"/>
    <property type="project" value="TreeGrafter"/>
</dbReference>
<dbReference type="RefSeq" id="WP_193952076.1">
    <property type="nucleotide sequence ID" value="NZ_JADEYS010000003.1"/>
</dbReference>
<feature type="chain" id="PRO_5035300646" evidence="1">
    <location>
        <begin position="25"/>
        <end position="100"/>
    </location>
</feature>
<dbReference type="InterPro" id="IPR004509">
    <property type="entry name" value="Competence_ComEA_HhH"/>
</dbReference>
<evidence type="ECO:0000313" key="3">
    <source>
        <dbReference type="Proteomes" id="UP000640333"/>
    </source>
</evidence>
<sequence>MTLLNPLRALLATLLFCFSLSVTAAPPAIDLNTASAKEIATTLSGIGMKKALAILDYRTLNGPFVRIDDLVKVKGIGAATLNKNRHLMMVGVESQVQPKQ</sequence>